<keyword evidence="1" id="KW-0175">Coiled coil</keyword>
<name>A0AAW2MDL9_9LAMI</name>
<accession>A0AAW2MDL9</accession>
<feature type="region of interest" description="Disordered" evidence="2">
    <location>
        <begin position="214"/>
        <end position="264"/>
    </location>
</feature>
<reference evidence="3" key="1">
    <citation type="submission" date="2020-06" db="EMBL/GenBank/DDBJ databases">
        <authorList>
            <person name="Li T."/>
            <person name="Hu X."/>
            <person name="Zhang T."/>
            <person name="Song X."/>
            <person name="Zhang H."/>
            <person name="Dai N."/>
            <person name="Sheng W."/>
            <person name="Hou X."/>
            <person name="Wei L."/>
        </authorList>
    </citation>
    <scope>NUCLEOTIDE SEQUENCE</scope>
    <source>
        <strain evidence="3">KEN8</strain>
        <tissue evidence="3">Leaf</tissue>
    </source>
</reference>
<sequence length="264" mass="29224">MAHEGGAGNRVGLAFDLPDEILAVIPIDPYDQLDLARKITSMAIASRVTNLEAEAGSLRDKLQDKDRLIRELEDKVSRLEGAYEDAELRLRIANEDNVFICFEQMLDEAIEGERILGLTAKKLSRDLAKLEAFKRQLMQSLNEENSPQTETVDIGTYDNQFPWHIPKRMTCRMATENIILIAVSKQAAQRLSMTPYKASRFTPVGTPKIITSVSHGGYSAADSPQTTSNPASPRTPYDGRGSLSSWFPSSQQSSAATLLLVDDH</sequence>
<evidence type="ECO:0000313" key="3">
    <source>
        <dbReference type="EMBL" id="KAL0328645.1"/>
    </source>
</evidence>
<organism evidence="3">
    <name type="scientific">Sesamum calycinum</name>
    <dbReference type="NCBI Taxonomy" id="2727403"/>
    <lineage>
        <taxon>Eukaryota</taxon>
        <taxon>Viridiplantae</taxon>
        <taxon>Streptophyta</taxon>
        <taxon>Embryophyta</taxon>
        <taxon>Tracheophyta</taxon>
        <taxon>Spermatophyta</taxon>
        <taxon>Magnoliopsida</taxon>
        <taxon>eudicotyledons</taxon>
        <taxon>Gunneridae</taxon>
        <taxon>Pentapetalae</taxon>
        <taxon>asterids</taxon>
        <taxon>lamiids</taxon>
        <taxon>Lamiales</taxon>
        <taxon>Pedaliaceae</taxon>
        <taxon>Sesamum</taxon>
    </lineage>
</organism>
<dbReference type="PANTHER" id="PTHR47383">
    <property type="entry name" value="OS03G0659800 PROTEIN"/>
    <property type="match status" value="1"/>
</dbReference>
<dbReference type="InterPro" id="IPR058936">
    <property type="entry name" value="At4g15545-like"/>
</dbReference>
<feature type="compositionally biased region" description="Low complexity" evidence="2">
    <location>
        <begin position="242"/>
        <end position="256"/>
    </location>
</feature>
<dbReference type="EMBL" id="JACGWM010000014">
    <property type="protein sequence ID" value="KAL0328645.1"/>
    <property type="molecule type" value="Genomic_DNA"/>
</dbReference>
<evidence type="ECO:0000256" key="1">
    <source>
        <dbReference type="SAM" id="Coils"/>
    </source>
</evidence>
<gene>
    <name evidence="3" type="ORF">Scaly_2297100</name>
</gene>
<evidence type="ECO:0000256" key="2">
    <source>
        <dbReference type="SAM" id="MobiDB-lite"/>
    </source>
</evidence>
<feature type="coiled-coil region" evidence="1">
    <location>
        <begin position="48"/>
        <end position="96"/>
    </location>
</feature>
<feature type="compositionally biased region" description="Polar residues" evidence="2">
    <location>
        <begin position="222"/>
        <end position="232"/>
    </location>
</feature>
<comment type="caution">
    <text evidence="3">The sequence shown here is derived from an EMBL/GenBank/DDBJ whole genome shotgun (WGS) entry which is preliminary data.</text>
</comment>
<proteinExistence type="predicted"/>
<reference evidence="3" key="2">
    <citation type="journal article" date="2024" name="Plant">
        <title>Genomic evolution and insights into agronomic trait innovations of Sesamum species.</title>
        <authorList>
            <person name="Miao H."/>
            <person name="Wang L."/>
            <person name="Qu L."/>
            <person name="Liu H."/>
            <person name="Sun Y."/>
            <person name="Le M."/>
            <person name="Wang Q."/>
            <person name="Wei S."/>
            <person name="Zheng Y."/>
            <person name="Lin W."/>
            <person name="Duan Y."/>
            <person name="Cao H."/>
            <person name="Xiong S."/>
            <person name="Wang X."/>
            <person name="Wei L."/>
            <person name="Li C."/>
            <person name="Ma Q."/>
            <person name="Ju M."/>
            <person name="Zhao R."/>
            <person name="Li G."/>
            <person name="Mu C."/>
            <person name="Tian Q."/>
            <person name="Mei H."/>
            <person name="Zhang T."/>
            <person name="Gao T."/>
            <person name="Zhang H."/>
        </authorList>
    </citation>
    <scope>NUCLEOTIDE SEQUENCE</scope>
    <source>
        <strain evidence="3">KEN8</strain>
    </source>
</reference>
<protein>
    <submittedName>
        <fullName evidence="3">Uncharacterized protein</fullName>
    </submittedName>
</protein>
<dbReference type="PANTHER" id="PTHR47383:SF8">
    <property type="entry name" value="OS01G0768300 PROTEIN"/>
    <property type="match status" value="1"/>
</dbReference>
<dbReference type="AlphaFoldDB" id="A0AAW2MDL9"/>